<dbReference type="KEGG" id="ido:I598_2746"/>
<dbReference type="GO" id="GO:0030261">
    <property type="term" value="P:chromosome condensation"/>
    <property type="evidence" value="ECO:0007669"/>
    <property type="project" value="UniProtKB-KW"/>
</dbReference>
<protein>
    <submittedName>
        <fullName evidence="5">DNA-binding protein HU</fullName>
    </submittedName>
</protein>
<feature type="compositionally biased region" description="Low complexity" evidence="4">
    <location>
        <begin position="138"/>
        <end position="164"/>
    </location>
</feature>
<dbReference type="AlphaFoldDB" id="A0A161HZY1"/>
<dbReference type="Proteomes" id="UP000076794">
    <property type="component" value="Chromosome"/>
</dbReference>
<feature type="region of interest" description="Disordered" evidence="4">
    <location>
        <begin position="1"/>
        <end position="21"/>
    </location>
</feature>
<evidence type="ECO:0000256" key="1">
    <source>
        <dbReference type="ARBA" id="ARBA00023067"/>
    </source>
</evidence>
<evidence type="ECO:0000256" key="3">
    <source>
        <dbReference type="RuleBase" id="RU003939"/>
    </source>
</evidence>
<dbReference type="SMART" id="SM00411">
    <property type="entry name" value="BHL"/>
    <property type="match status" value="1"/>
</dbReference>
<evidence type="ECO:0000313" key="5">
    <source>
        <dbReference type="EMBL" id="ANC32273.1"/>
    </source>
</evidence>
<feature type="compositionally biased region" description="Low complexity" evidence="4">
    <location>
        <begin position="121"/>
        <end position="130"/>
    </location>
</feature>
<dbReference type="InterPro" id="IPR000119">
    <property type="entry name" value="Hist_DNA-bd"/>
</dbReference>
<comment type="similarity">
    <text evidence="3">Belongs to the bacterial histone-like protein family.</text>
</comment>
<dbReference type="EMBL" id="CP014209">
    <property type="protein sequence ID" value="ANC32273.1"/>
    <property type="molecule type" value="Genomic_DNA"/>
</dbReference>
<evidence type="ECO:0000256" key="4">
    <source>
        <dbReference type="SAM" id="MobiDB-lite"/>
    </source>
</evidence>
<sequence length="195" mass="19295">MNKTQLATAVAERTGAGPAEARKQVDAVLDSIATAVAAGERVSLLGFGTFDSATRAARTARNPRTGAAIAVPAAVVPRFRVGAGFKARVADGSTIPVVTGTADADPGPRQGAKPSAKKAKAATPAAAEALKPSKKKAAPAAKPSKPTKAAASSAKKAKASAAPEPTKKKSTSAAKASKKSGSSGGKKSTKKGKKK</sequence>
<dbReference type="RefSeq" id="WP_068203418.1">
    <property type="nucleotide sequence ID" value="NZ_CP014209.1"/>
</dbReference>
<dbReference type="PRINTS" id="PR01727">
    <property type="entry name" value="DNABINDINGHU"/>
</dbReference>
<feature type="compositionally biased region" description="Low complexity" evidence="4">
    <location>
        <begin position="171"/>
        <end position="181"/>
    </location>
</feature>
<dbReference type="InterPro" id="IPR020816">
    <property type="entry name" value="Histone-like_DNA-bd_CS"/>
</dbReference>
<dbReference type="PANTHER" id="PTHR33175:SF3">
    <property type="entry name" value="DNA-BINDING PROTEIN HU-BETA"/>
    <property type="match status" value="1"/>
</dbReference>
<dbReference type="Gene3D" id="4.10.520.10">
    <property type="entry name" value="IHF-like DNA-binding proteins"/>
    <property type="match status" value="1"/>
</dbReference>
<dbReference type="SUPFAM" id="SSF47729">
    <property type="entry name" value="IHF-like DNA-binding proteins"/>
    <property type="match status" value="1"/>
</dbReference>
<dbReference type="PANTHER" id="PTHR33175">
    <property type="entry name" value="DNA-BINDING PROTEIN HU"/>
    <property type="match status" value="1"/>
</dbReference>
<dbReference type="Pfam" id="PF00216">
    <property type="entry name" value="Bac_DNA_binding"/>
    <property type="match status" value="1"/>
</dbReference>
<evidence type="ECO:0000313" key="6">
    <source>
        <dbReference type="Proteomes" id="UP000076794"/>
    </source>
</evidence>
<dbReference type="GO" id="GO:0005829">
    <property type="term" value="C:cytosol"/>
    <property type="evidence" value="ECO:0007669"/>
    <property type="project" value="TreeGrafter"/>
</dbReference>
<keyword evidence="2 5" id="KW-0238">DNA-binding</keyword>
<keyword evidence="6" id="KW-1185">Reference proteome</keyword>
<keyword evidence="1" id="KW-0226">DNA condensation</keyword>
<dbReference type="CDD" id="cd13831">
    <property type="entry name" value="HU"/>
    <property type="match status" value="1"/>
</dbReference>
<dbReference type="PATRIC" id="fig|1300344.3.peg.2764"/>
<dbReference type="GO" id="GO:0030527">
    <property type="term" value="F:structural constituent of chromatin"/>
    <property type="evidence" value="ECO:0007669"/>
    <property type="project" value="InterPro"/>
</dbReference>
<dbReference type="InterPro" id="IPR010992">
    <property type="entry name" value="IHF-like_DNA-bd_dom_sf"/>
</dbReference>
<dbReference type="STRING" id="1300344.I598_2746"/>
<name>A0A161HZY1_9MICO</name>
<gene>
    <name evidence="5" type="primary">hup_2</name>
    <name evidence="5" type="ORF">I598_2746</name>
</gene>
<feature type="region of interest" description="Disordered" evidence="4">
    <location>
        <begin position="97"/>
        <end position="195"/>
    </location>
</feature>
<dbReference type="GO" id="GO:0003677">
    <property type="term" value="F:DNA binding"/>
    <property type="evidence" value="ECO:0007669"/>
    <property type="project" value="UniProtKB-KW"/>
</dbReference>
<proteinExistence type="inferred from homology"/>
<reference evidence="5 6" key="1">
    <citation type="submission" date="2016-01" db="EMBL/GenBank/DDBJ databases">
        <title>Complete genome sequence of a soil Actinobacterium, Isoptericola dokdonensis DS-3.</title>
        <authorList>
            <person name="Kwon S.-K."/>
            <person name="Kim J.F."/>
        </authorList>
    </citation>
    <scope>NUCLEOTIDE SEQUENCE [LARGE SCALE GENOMIC DNA]</scope>
    <source>
        <strain evidence="5 6">DS-3</strain>
    </source>
</reference>
<dbReference type="PROSITE" id="PS00045">
    <property type="entry name" value="HISTONE_LIKE"/>
    <property type="match status" value="1"/>
</dbReference>
<evidence type="ECO:0000256" key="2">
    <source>
        <dbReference type="ARBA" id="ARBA00023125"/>
    </source>
</evidence>
<accession>A0A161HZY1</accession>
<organism evidence="5 6">
    <name type="scientific">Isoptericola dokdonensis DS-3</name>
    <dbReference type="NCBI Taxonomy" id="1300344"/>
    <lineage>
        <taxon>Bacteria</taxon>
        <taxon>Bacillati</taxon>
        <taxon>Actinomycetota</taxon>
        <taxon>Actinomycetes</taxon>
        <taxon>Micrococcales</taxon>
        <taxon>Promicromonosporaceae</taxon>
        <taxon>Isoptericola</taxon>
    </lineage>
</organism>